<protein>
    <submittedName>
        <fullName evidence="3">Glycosyltransferase, GT2 family</fullName>
    </submittedName>
</protein>
<dbReference type="EMBL" id="FOOI01000004">
    <property type="protein sequence ID" value="SFG14338.1"/>
    <property type="molecule type" value="Genomic_DNA"/>
</dbReference>
<dbReference type="EMBL" id="JACBZA010000001">
    <property type="protein sequence ID" value="NYH83645.1"/>
    <property type="molecule type" value="Genomic_DNA"/>
</dbReference>
<keyword evidence="5" id="KW-1185">Reference proteome</keyword>
<evidence type="ECO:0000313" key="2">
    <source>
        <dbReference type="EMBL" id="NYH83645.1"/>
    </source>
</evidence>
<reference evidence="2 5" key="2">
    <citation type="submission" date="2020-07" db="EMBL/GenBank/DDBJ databases">
        <title>Sequencing the genomes of 1000 actinobacteria strains.</title>
        <authorList>
            <person name="Klenk H.-P."/>
        </authorList>
    </citation>
    <scope>NUCLEOTIDE SEQUENCE [LARGE SCALE GENOMIC DNA]</scope>
    <source>
        <strain evidence="2 5">DSM 45117</strain>
    </source>
</reference>
<evidence type="ECO:0000259" key="1">
    <source>
        <dbReference type="Pfam" id="PF00535"/>
    </source>
</evidence>
<proteinExistence type="predicted"/>
<dbReference type="Proteomes" id="UP000199052">
    <property type="component" value="Unassembled WGS sequence"/>
</dbReference>
<dbReference type="Proteomes" id="UP000533017">
    <property type="component" value="Unassembled WGS sequence"/>
</dbReference>
<dbReference type="Gene3D" id="3.90.550.10">
    <property type="entry name" value="Spore Coat Polysaccharide Biosynthesis Protein SpsA, Chain A"/>
    <property type="match status" value="1"/>
</dbReference>
<dbReference type="OrthoDB" id="3819889at2"/>
<dbReference type="AlphaFoldDB" id="A0A1I2PDY1"/>
<keyword evidence="3" id="KW-0808">Transferase</keyword>
<sequence length="267" mass="30097">MGNVEQLARPALIRAVVVNHDTSPWTELVIRSSYAQHPGLDLALTVYDNASTDDRAGLLRAVDEYGVPLVPSGFTTRTENNSHGEILRRFVLDPANADCSYFLFLDTDVCFTRQGTIEQMRAALDSEEKAFGAGPRMSWDGERETPTERERAKASRLFDRRLHPACALVRNTPLFRAVVQEVGMSCVSYLWATSSQYLDTFELTTSVMRTHGLHHIVVPDALVLHAFGVSYPNDWENTLPEKVERRDGWLSYFRSTAAKDTWNSPCR</sequence>
<dbReference type="GO" id="GO:0016740">
    <property type="term" value="F:transferase activity"/>
    <property type="evidence" value="ECO:0007669"/>
    <property type="project" value="UniProtKB-KW"/>
</dbReference>
<dbReference type="InterPro" id="IPR029044">
    <property type="entry name" value="Nucleotide-diphossugar_trans"/>
</dbReference>
<evidence type="ECO:0000313" key="5">
    <source>
        <dbReference type="Proteomes" id="UP000533017"/>
    </source>
</evidence>
<reference evidence="3 4" key="1">
    <citation type="submission" date="2016-10" db="EMBL/GenBank/DDBJ databases">
        <authorList>
            <person name="de Groot N.N."/>
        </authorList>
    </citation>
    <scope>NUCLEOTIDE SEQUENCE [LARGE SCALE GENOMIC DNA]</scope>
    <source>
        <strain evidence="3 4">CPCC 202808</strain>
    </source>
</reference>
<organism evidence="3 4">
    <name type="scientific">Actinopolymorpha cephalotaxi</name>
    <dbReference type="NCBI Taxonomy" id="504797"/>
    <lineage>
        <taxon>Bacteria</taxon>
        <taxon>Bacillati</taxon>
        <taxon>Actinomycetota</taxon>
        <taxon>Actinomycetes</taxon>
        <taxon>Propionibacteriales</taxon>
        <taxon>Actinopolymorphaceae</taxon>
        <taxon>Actinopolymorpha</taxon>
    </lineage>
</organism>
<name>A0A1I2PDY1_9ACTN</name>
<dbReference type="Pfam" id="PF00535">
    <property type="entry name" value="Glycos_transf_2"/>
    <property type="match status" value="1"/>
</dbReference>
<gene>
    <name evidence="2" type="ORF">FHR37_002496</name>
    <name evidence="3" type="ORF">SAMN05421678_104103</name>
</gene>
<dbReference type="STRING" id="504797.SAMN05421678_104103"/>
<accession>A0A1I2PDY1</accession>
<feature type="domain" description="Glycosyltransferase 2-like" evidence="1">
    <location>
        <begin position="17"/>
        <end position="152"/>
    </location>
</feature>
<dbReference type="InterPro" id="IPR001173">
    <property type="entry name" value="Glyco_trans_2-like"/>
</dbReference>
<evidence type="ECO:0000313" key="3">
    <source>
        <dbReference type="EMBL" id="SFG14338.1"/>
    </source>
</evidence>
<dbReference type="SUPFAM" id="SSF53448">
    <property type="entry name" value="Nucleotide-diphospho-sugar transferases"/>
    <property type="match status" value="1"/>
</dbReference>
<dbReference type="RefSeq" id="WP_092882591.1">
    <property type="nucleotide sequence ID" value="NZ_FOOI01000004.1"/>
</dbReference>
<evidence type="ECO:0000313" key="4">
    <source>
        <dbReference type="Proteomes" id="UP000199052"/>
    </source>
</evidence>